<proteinExistence type="predicted"/>
<reference evidence="2 3" key="1">
    <citation type="submission" date="2023-10" db="EMBL/GenBank/DDBJ databases">
        <title>Marimonas sp. nov. isolated from tidal mud flat.</title>
        <authorList>
            <person name="Jaincy N.J."/>
            <person name="Srinivasan S."/>
            <person name="Lee S.-S."/>
        </authorList>
    </citation>
    <scope>NUCLEOTIDE SEQUENCE [LARGE SCALE GENOMIC DNA]</scope>
    <source>
        <strain evidence="2 3">MJ-SS3</strain>
    </source>
</reference>
<gene>
    <name evidence="2" type="ORF">RXV94_09180</name>
</gene>
<sequence length="229" mass="26522">MYKNVVIKAFEKGKNEIPGNSSKTNISNHISDVLLNDYKYPLSARSLRNLFDASKTCDEATDINISSDHTKILCQYLGYKSYSDFLIENPDKIKSEKNKGAGGFLKKNKLTILISVITIIVIYFITSINKQRWMIWQEDHYVEVSFDAEKYSMSQMKLYNKDRINDFRKIRVNCETEFFNSTGEVKIWYGKNSNGELEYFTAFGLHPETGKTLKEITTYMIKTHICGSY</sequence>
<evidence type="ECO:0000256" key="1">
    <source>
        <dbReference type="SAM" id="Phobius"/>
    </source>
</evidence>
<accession>A0ABU3U7P6</accession>
<dbReference type="Proteomes" id="UP001268651">
    <property type="component" value="Unassembled WGS sequence"/>
</dbReference>
<keyword evidence="1" id="KW-0472">Membrane</keyword>
<dbReference type="EMBL" id="JAWHTF010000004">
    <property type="protein sequence ID" value="MDU8886331.1"/>
    <property type="molecule type" value="Genomic_DNA"/>
</dbReference>
<keyword evidence="3" id="KW-1185">Reference proteome</keyword>
<keyword evidence="1" id="KW-1133">Transmembrane helix</keyword>
<keyword evidence="1" id="KW-0812">Transmembrane</keyword>
<dbReference type="RefSeq" id="WP_316662330.1">
    <property type="nucleotide sequence ID" value="NZ_JAWHTF010000004.1"/>
</dbReference>
<evidence type="ECO:0000313" key="2">
    <source>
        <dbReference type="EMBL" id="MDU8886331.1"/>
    </source>
</evidence>
<name>A0ABU3U7P6_9FLAO</name>
<protein>
    <submittedName>
        <fullName evidence="2">Uncharacterized protein</fullName>
    </submittedName>
</protein>
<comment type="caution">
    <text evidence="2">The sequence shown here is derived from an EMBL/GenBank/DDBJ whole genome shotgun (WGS) entry which is preliminary data.</text>
</comment>
<organism evidence="2 3">
    <name type="scientific">Gilvirhabdus luticola</name>
    <dbReference type="NCBI Taxonomy" id="3079858"/>
    <lineage>
        <taxon>Bacteria</taxon>
        <taxon>Pseudomonadati</taxon>
        <taxon>Bacteroidota</taxon>
        <taxon>Flavobacteriia</taxon>
        <taxon>Flavobacteriales</taxon>
        <taxon>Flavobacteriaceae</taxon>
        <taxon>Gilvirhabdus</taxon>
    </lineage>
</organism>
<feature type="transmembrane region" description="Helical" evidence="1">
    <location>
        <begin position="110"/>
        <end position="128"/>
    </location>
</feature>
<evidence type="ECO:0000313" key="3">
    <source>
        <dbReference type="Proteomes" id="UP001268651"/>
    </source>
</evidence>